<dbReference type="EMBL" id="JABVCQ010000013">
    <property type="protein sequence ID" value="MBB1126075.1"/>
    <property type="molecule type" value="Genomic_DNA"/>
</dbReference>
<gene>
    <name evidence="1" type="ORF">HUK38_07505</name>
</gene>
<evidence type="ECO:0000313" key="2">
    <source>
        <dbReference type="Proteomes" id="UP000548632"/>
    </source>
</evidence>
<keyword evidence="1" id="KW-0808">Transferase</keyword>
<comment type="caution">
    <text evidence="1">The sequence shown here is derived from an EMBL/GenBank/DDBJ whole genome shotgun (WGS) entry which is preliminary data.</text>
</comment>
<keyword evidence="2" id="KW-1185">Reference proteome</keyword>
<name>A0A839HAA1_9GAMM</name>
<proteinExistence type="predicted"/>
<reference evidence="1 2" key="1">
    <citation type="journal article" date="2020" name="Arch. Microbiol.">
        <title>The genome sequence of the giant phototrophic gammaproteobacterium Thiospirillum jenense gives insight into its physiological properties and phylogenetic relationships.</title>
        <authorList>
            <person name="Imhoff J.F."/>
            <person name="Meyer T.E."/>
            <person name="Kyndt J.A."/>
        </authorList>
    </citation>
    <scope>NUCLEOTIDE SEQUENCE [LARGE SCALE GENOMIC DNA]</scope>
    <source>
        <strain evidence="1 2">DSM 216</strain>
    </source>
</reference>
<dbReference type="Pfam" id="PF14907">
    <property type="entry name" value="NTP_transf_5"/>
    <property type="match status" value="1"/>
</dbReference>
<protein>
    <submittedName>
        <fullName evidence="1">Nucleotidyltransferase family protein</fullName>
    </submittedName>
</protein>
<dbReference type="InterPro" id="IPR039498">
    <property type="entry name" value="NTP_transf_5"/>
</dbReference>
<accession>A0A839HAA1</accession>
<sequence length="387" mass="44559">MNQVHQLSVQTRHARQAASVLLNALRQPHGLPKLSLEDWDLLLRVARRSRLLGRIAADLSQQNLLDQLPPSVVNHLQAAQQLVSHRQTVLSWELNRLRWALADLNPPLILLKGIAYHHAQLPPARGRNFVDVDLLVPPAWIAPVEQRLLERGWVQPKLSRYDDHYYRAWMHEIPPLRHRERDNEVDLHHNIVPLTTRQPPEAALLLSNSVAVADLSAEAPPLPVRILAPTDMVLHSLAHLWFDAQPDEGLRLRDLVDAADLMRYFGHEAEFWTQLPQRAVALHLERPLFYGLRYAQRLLYLSAPAATCRAVAKFAPSYPVLRVMDILVPLALMPEHPDFPRHRAALARWLLYIRAHWLRMPPLLTLRHLLYKSWARLVQQVKPKTPV</sequence>
<dbReference type="GO" id="GO:0016740">
    <property type="term" value="F:transferase activity"/>
    <property type="evidence" value="ECO:0007669"/>
    <property type="project" value="UniProtKB-KW"/>
</dbReference>
<organism evidence="1 2">
    <name type="scientific">Thiospirillum jenense</name>
    <dbReference type="NCBI Taxonomy" id="1653858"/>
    <lineage>
        <taxon>Bacteria</taxon>
        <taxon>Pseudomonadati</taxon>
        <taxon>Pseudomonadota</taxon>
        <taxon>Gammaproteobacteria</taxon>
        <taxon>Chromatiales</taxon>
        <taxon>Chromatiaceae</taxon>
        <taxon>Thiospirillum</taxon>
    </lineage>
</organism>
<dbReference type="AlphaFoldDB" id="A0A839HAA1"/>
<evidence type="ECO:0000313" key="1">
    <source>
        <dbReference type="EMBL" id="MBB1126075.1"/>
    </source>
</evidence>
<dbReference type="Proteomes" id="UP000548632">
    <property type="component" value="Unassembled WGS sequence"/>
</dbReference>